<organism evidence="1 2">
    <name type="scientific">Oryza sativa subsp. japonica</name>
    <name type="common">Rice</name>
    <dbReference type="NCBI Taxonomy" id="39947"/>
    <lineage>
        <taxon>Eukaryota</taxon>
        <taxon>Viridiplantae</taxon>
        <taxon>Streptophyta</taxon>
        <taxon>Embryophyta</taxon>
        <taxon>Tracheophyta</taxon>
        <taxon>Spermatophyta</taxon>
        <taxon>Magnoliopsida</taxon>
        <taxon>Liliopsida</taxon>
        <taxon>Poales</taxon>
        <taxon>Poaceae</taxon>
        <taxon>BOP clade</taxon>
        <taxon>Oryzoideae</taxon>
        <taxon>Oryzeae</taxon>
        <taxon>Oryzinae</taxon>
        <taxon>Oryza</taxon>
        <taxon>Oryza sativa</taxon>
    </lineage>
</organism>
<reference evidence="1 2" key="2">
    <citation type="journal article" date="2013" name="Plant Cell Physiol.">
        <title>Rice Annotation Project Database (RAP-DB): an integrative and interactive database for rice genomics.</title>
        <authorList>
            <person name="Sakai H."/>
            <person name="Lee S.S."/>
            <person name="Tanaka T."/>
            <person name="Numa H."/>
            <person name="Kim J."/>
            <person name="Kawahara Y."/>
            <person name="Wakimoto H."/>
            <person name="Yang C.C."/>
            <person name="Iwamoto M."/>
            <person name="Abe T."/>
            <person name="Yamada Y."/>
            <person name="Muto A."/>
            <person name="Inokuchi H."/>
            <person name="Ikemura T."/>
            <person name="Matsumoto T."/>
            <person name="Sasaki T."/>
            <person name="Itoh T."/>
        </authorList>
    </citation>
    <scope>NUCLEOTIDE SEQUENCE [LARGE SCALE GENOMIC DNA]</scope>
    <source>
        <strain evidence="2">cv. Nipponbare</strain>
    </source>
</reference>
<sequence length="107" mass="11757">MACGALADVVECLVEVAAAADKPRALLRSTMLAWRATPSRMWRSTLPRLRQLQTNPVHVRGVGAVVGVDHANMVPRSHYHSSVASPAVQAARAREVSRRCRLHRRSP</sequence>
<reference evidence="1 2" key="3">
    <citation type="journal article" date="2013" name="Rice">
        <title>Improvement of the Oryza sativa Nipponbare reference genome using next generation sequence and optical map data.</title>
        <authorList>
            <person name="Kawahara Y."/>
            <person name="de la Bastide M."/>
            <person name="Hamilton J.P."/>
            <person name="Kanamori H."/>
            <person name="McCombie W.R."/>
            <person name="Ouyang S."/>
            <person name="Schwartz D.C."/>
            <person name="Tanaka T."/>
            <person name="Wu J."/>
            <person name="Zhou S."/>
            <person name="Childs K.L."/>
            <person name="Davidson R.M."/>
            <person name="Lin H."/>
            <person name="Quesada-Ocampo L."/>
            <person name="Vaillancourt B."/>
            <person name="Sakai H."/>
            <person name="Lee S.S."/>
            <person name="Kim J."/>
            <person name="Numa H."/>
            <person name="Itoh T."/>
            <person name="Buell C.R."/>
            <person name="Matsumoto T."/>
        </authorList>
    </citation>
    <scope>NUCLEOTIDE SEQUENCE [LARGE SCALE GENOMIC DNA]</scope>
    <source>
        <strain evidence="2">cv. Nipponbare</strain>
    </source>
</reference>
<dbReference type="PaxDb" id="39947-A0A0P0WX28"/>
<protein>
    <submittedName>
        <fullName evidence="1">Os06g0502801 protein</fullName>
    </submittedName>
</protein>
<dbReference type="EMBL" id="AP014962">
    <property type="protein sequence ID" value="BAS97933.1"/>
    <property type="molecule type" value="Genomic_DNA"/>
</dbReference>
<proteinExistence type="predicted"/>
<gene>
    <name evidence="1" type="ordered locus">Os06g0502801</name>
    <name evidence="1" type="ORF">OSNPB_060502801</name>
</gene>
<accession>A0A0P0WX28</accession>
<name>A0A0P0WX28_ORYSJ</name>
<dbReference type="Proteomes" id="UP000059680">
    <property type="component" value="Chromosome 6"/>
</dbReference>
<keyword evidence="2" id="KW-1185">Reference proteome</keyword>
<evidence type="ECO:0000313" key="1">
    <source>
        <dbReference type="EMBL" id="BAS97933.1"/>
    </source>
</evidence>
<dbReference type="InParanoid" id="A0A0P0WX28"/>
<dbReference type="AlphaFoldDB" id="A0A0P0WX28"/>
<reference evidence="2" key="1">
    <citation type="journal article" date="2005" name="Nature">
        <title>The map-based sequence of the rice genome.</title>
        <authorList>
            <consortium name="International rice genome sequencing project (IRGSP)"/>
            <person name="Matsumoto T."/>
            <person name="Wu J."/>
            <person name="Kanamori H."/>
            <person name="Katayose Y."/>
            <person name="Fujisawa M."/>
            <person name="Namiki N."/>
            <person name="Mizuno H."/>
            <person name="Yamamoto K."/>
            <person name="Antonio B.A."/>
            <person name="Baba T."/>
            <person name="Sakata K."/>
            <person name="Nagamura Y."/>
            <person name="Aoki H."/>
            <person name="Arikawa K."/>
            <person name="Arita K."/>
            <person name="Bito T."/>
            <person name="Chiden Y."/>
            <person name="Fujitsuka N."/>
            <person name="Fukunaka R."/>
            <person name="Hamada M."/>
            <person name="Harada C."/>
            <person name="Hayashi A."/>
            <person name="Hijishita S."/>
            <person name="Honda M."/>
            <person name="Hosokawa S."/>
            <person name="Ichikawa Y."/>
            <person name="Idonuma A."/>
            <person name="Iijima M."/>
            <person name="Ikeda M."/>
            <person name="Ikeno M."/>
            <person name="Ito K."/>
            <person name="Ito S."/>
            <person name="Ito T."/>
            <person name="Ito Y."/>
            <person name="Ito Y."/>
            <person name="Iwabuchi A."/>
            <person name="Kamiya K."/>
            <person name="Karasawa W."/>
            <person name="Kurita K."/>
            <person name="Katagiri S."/>
            <person name="Kikuta A."/>
            <person name="Kobayashi H."/>
            <person name="Kobayashi N."/>
            <person name="Machita K."/>
            <person name="Maehara T."/>
            <person name="Masukawa M."/>
            <person name="Mizubayashi T."/>
            <person name="Mukai Y."/>
            <person name="Nagasaki H."/>
            <person name="Nagata Y."/>
            <person name="Naito S."/>
            <person name="Nakashima M."/>
            <person name="Nakama Y."/>
            <person name="Nakamichi Y."/>
            <person name="Nakamura M."/>
            <person name="Meguro A."/>
            <person name="Negishi M."/>
            <person name="Ohta I."/>
            <person name="Ohta T."/>
            <person name="Okamoto M."/>
            <person name="Ono N."/>
            <person name="Saji S."/>
            <person name="Sakaguchi M."/>
            <person name="Sakai K."/>
            <person name="Shibata M."/>
            <person name="Shimokawa T."/>
            <person name="Song J."/>
            <person name="Takazaki Y."/>
            <person name="Terasawa K."/>
            <person name="Tsugane M."/>
            <person name="Tsuji K."/>
            <person name="Ueda S."/>
            <person name="Waki K."/>
            <person name="Yamagata H."/>
            <person name="Yamamoto M."/>
            <person name="Yamamoto S."/>
            <person name="Yamane H."/>
            <person name="Yoshiki S."/>
            <person name="Yoshihara R."/>
            <person name="Yukawa K."/>
            <person name="Zhong H."/>
            <person name="Yano M."/>
            <person name="Yuan Q."/>
            <person name="Ouyang S."/>
            <person name="Liu J."/>
            <person name="Jones K.M."/>
            <person name="Gansberger K."/>
            <person name="Moffat K."/>
            <person name="Hill J."/>
            <person name="Bera J."/>
            <person name="Fadrosh D."/>
            <person name="Jin S."/>
            <person name="Johri S."/>
            <person name="Kim M."/>
            <person name="Overton L."/>
            <person name="Reardon M."/>
            <person name="Tsitrin T."/>
            <person name="Vuong H."/>
            <person name="Weaver B."/>
            <person name="Ciecko A."/>
            <person name="Tallon L."/>
            <person name="Jackson J."/>
            <person name="Pai G."/>
            <person name="Aken S.V."/>
            <person name="Utterback T."/>
            <person name="Reidmuller S."/>
            <person name="Feldblyum T."/>
            <person name="Hsiao J."/>
            <person name="Zismann V."/>
            <person name="Iobst S."/>
            <person name="de Vazeille A.R."/>
            <person name="Buell C.R."/>
            <person name="Ying K."/>
            <person name="Li Y."/>
            <person name="Lu T."/>
            <person name="Huang Y."/>
            <person name="Zhao Q."/>
            <person name="Feng Q."/>
            <person name="Zhang L."/>
            <person name="Zhu J."/>
            <person name="Weng Q."/>
            <person name="Mu J."/>
            <person name="Lu Y."/>
            <person name="Fan D."/>
            <person name="Liu Y."/>
            <person name="Guan J."/>
            <person name="Zhang Y."/>
            <person name="Yu S."/>
            <person name="Liu X."/>
            <person name="Zhang Y."/>
            <person name="Hong G."/>
            <person name="Han B."/>
            <person name="Choisne N."/>
            <person name="Demange N."/>
            <person name="Orjeda G."/>
            <person name="Samain S."/>
            <person name="Cattolico L."/>
            <person name="Pelletier E."/>
            <person name="Couloux A."/>
            <person name="Segurens B."/>
            <person name="Wincker P."/>
            <person name="D'Hont A."/>
            <person name="Scarpelli C."/>
            <person name="Weissenbach J."/>
            <person name="Salanoubat M."/>
            <person name="Quetier F."/>
            <person name="Yu Y."/>
            <person name="Kim H.R."/>
            <person name="Rambo T."/>
            <person name="Currie J."/>
            <person name="Collura K."/>
            <person name="Luo M."/>
            <person name="Yang T."/>
            <person name="Ammiraju J.S.S."/>
            <person name="Engler F."/>
            <person name="Soderlund C."/>
            <person name="Wing R.A."/>
            <person name="Palmer L.E."/>
            <person name="de la Bastide M."/>
            <person name="Spiegel L."/>
            <person name="Nascimento L."/>
            <person name="Zutavern T."/>
            <person name="O'Shaughnessy A."/>
            <person name="Dike S."/>
            <person name="Dedhia N."/>
            <person name="Preston R."/>
            <person name="Balija V."/>
            <person name="McCombie W.R."/>
            <person name="Chow T."/>
            <person name="Chen H."/>
            <person name="Chung M."/>
            <person name="Chen C."/>
            <person name="Shaw J."/>
            <person name="Wu H."/>
            <person name="Hsiao K."/>
            <person name="Chao Y."/>
            <person name="Chu M."/>
            <person name="Cheng C."/>
            <person name="Hour A."/>
            <person name="Lee P."/>
            <person name="Lin S."/>
            <person name="Lin Y."/>
            <person name="Liou J."/>
            <person name="Liu S."/>
            <person name="Hsing Y."/>
            <person name="Raghuvanshi S."/>
            <person name="Mohanty A."/>
            <person name="Bharti A.K."/>
            <person name="Gaur A."/>
            <person name="Gupta V."/>
            <person name="Kumar D."/>
            <person name="Ravi V."/>
            <person name="Vij S."/>
            <person name="Kapur A."/>
            <person name="Khurana P."/>
            <person name="Khurana P."/>
            <person name="Khurana J.P."/>
            <person name="Tyagi A.K."/>
            <person name="Gaikwad K."/>
            <person name="Singh A."/>
            <person name="Dalal V."/>
            <person name="Srivastava S."/>
            <person name="Dixit A."/>
            <person name="Pal A.K."/>
            <person name="Ghazi I.A."/>
            <person name="Yadav M."/>
            <person name="Pandit A."/>
            <person name="Bhargava A."/>
            <person name="Sureshbabu K."/>
            <person name="Batra K."/>
            <person name="Sharma T.R."/>
            <person name="Mohapatra T."/>
            <person name="Singh N.K."/>
            <person name="Messing J."/>
            <person name="Nelson A.B."/>
            <person name="Fuks G."/>
            <person name="Kavchok S."/>
            <person name="Keizer G."/>
            <person name="Linton E."/>
            <person name="Llaca V."/>
            <person name="Song R."/>
            <person name="Tanyolac B."/>
            <person name="Young S."/>
            <person name="Ho-Il K."/>
            <person name="Hahn J.H."/>
            <person name="Sangsakoo G."/>
            <person name="Vanavichit A."/>
            <person name="de Mattos Luiz.A.T."/>
            <person name="Zimmer P.D."/>
            <person name="Malone G."/>
            <person name="Dellagostin O."/>
            <person name="de Oliveira A.C."/>
            <person name="Bevan M."/>
            <person name="Bancroft I."/>
            <person name="Minx P."/>
            <person name="Cordum H."/>
            <person name="Wilson R."/>
            <person name="Cheng Z."/>
            <person name="Jin W."/>
            <person name="Jiang J."/>
            <person name="Leong S.A."/>
            <person name="Iwama H."/>
            <person name="Gojobori T."/>
            <person name="Itoh T."/>
            <person name="Niimura Y."/>
            <person name="Fujii Y."/>
            <person name="Habara T."/>
            <person name="Sakai H."/>
            <person name="Sato Y."/>
            <person name="Wilson G."/>
            <person name="Kumar K."/>
            <person name="McCouch S."/>
            <person name="Juretic N."/>
            <person name="Hoen D."/>
            <person name="Wright S."/>
            <person name="Bruskiewich R."/>
            <person name="Bureau T."/>
            <person name="Miyao A."/>
            <person name="Hirochika H."/>
            <person name="Nishikawa T."/>
            <person name="Kadowaki K."/>
            <person name="Sugiura M."/>
            <person name="Burr B."/>
            <person name="Sasaki T."/>
        </authorList>
    </citation>
    <scope>NUCLEOTIDE SEQUENCE [LARGE SCALE GENOMIC DNA]</scope>
    <source>
        <strain evidence="2">cv. Nipponbare</strain>
    </source>
</reference>
<evidence type="ECO:0000313" key="2">
    <source>
        <dbReference type="Proteomes" id="UP000059680"/>
    </source>
</evidence>